<feature type="transmembrane region" description="Helical" evidence="2">
    <location>
        <begin position="83"/>
        <end position="107"/>
    </location>
</feature>
<proteinExistence type="inferred from homology"/>
<organism evidence="4 5">
    <name type="scientific">Pachysolen tannophilus NRRL Y-2460</name>
    <dbReference type="NCBI Taxonomy" id="669874"/>
    <lineage>
        <taxon>Eukaryota</taxon>
        <taxon>Fungi</taxon>
        <taxon>Dikarya</taxon>
        <taxon>Ascomycota</taxon>
        <taxon>Saccharomycotina</taxon>
        <taxon>Pichiomycetes</taxon>
        <taxon>Pachysolenaceae</taxon>
        <taxon>Pachysolen</taxon>
    </lineage>
</organism>
<feature type="transmembrane region" description="Helical" evidence="2">
    <location>
        <begin position="210"/>
        <end position="230"/>
    </location>
</feature>
<name>A0A1E4TMX3_PACTA</name>
<dbReference type="Pfam" id="PF00115">
    <property type="entry name" value="COX1"/>
    <property type="match status" value="2"/>
</dbReference>
<dbReference type="GO" id="GO:0004129">
    <property type="term" value="F:cytochrome-c oxidase activity"/>
    <property type="evidence" value="ECO:0007669"/>
    <property type="project" value="UniProtKB-EC"/>
</dbReference>
<dbReference type="GO" id="GO:0006123">
    <property type="term" value="P:mitochondrial electron transport, cytochrome c to oxygen"/>
    <property type="evidence" value="ECO:0007669"/>
    <property type="project" value="TreeGrafter"/>
</dbReference>
<dbReference type="GO" id="GO:0020037">
    <property type="term" value="F:heme binding"/>
    <property type="evidence" value="ECO:0007669"/>
    <property type="project" value="InterPro"/>
</dbReference>
<dbReference type="GO" id="GO:0015990">
    <property type="term" value="P:electron transport coupled proton transport"/>
    <property type="evidence" value="ECO:0007669"/>
    <property type="project" value="TreeGrafter"/>
</dbReference>
<accession>A0A1E4TMX3</accession>
<feature type="transmembrane region" description="Helical" evidence="2">
    <location>
        <begin position="113"/>
        <end position="137"/>
    </location>
</feature>
<feature type="transmembrane region" description="Helical" evidence="2">
    <location>
        <begin position="176"/>
        <end position="198"/>
    </location>
</feature>
<comment type="similarity">
    <text evidence="1">Belongs to the heme-copper respiratory oxidase family.</text>
</comment>
<dbReference type="InterPro" id="IPR036927">
    <property type="entry name" value="Cyt_c_oxase-like_su1_sf"/>
</dbReference>
<dbReference type="SUPFAM" id="SSF81442">
    <property type="entry name" value="Cytochrome c oxidase subunit I-like"/>
    <property type="match status" value="1"/>
</dbReference>
<keyword evidence="2" id="KW-1133">Transmembrane helix</keyword>
<keyword evidence="1" id="KW-0679">Respiratory chain</keyword>
<keyword evidence="5" id="KW-1185">Reference proteome</keyword>
<evidence type="ECO:0000313" key="4">
    <source>
        <dbReference type="EMBL" id="ODV93103.1"/>
    </source>
</evidence>
<evidence type="ECO:0000259" key="3">
    <source>
        <dbReference type="PROSITE" id="PS50855"/>
    </source>
</evidence>
<dbReference type="AlphaFoldDB" id="A0A1E4TMX3"/>
<feature type="transmembrane region" description="Helical" evidence="2">
    <location>
        <begin position="149"/>
        <end position="170"/>
    </location>
</feature>
<keyword evidence="1" id="KW-0813">Transport</keyword>
<gene>
    <name evidence="4" type="ORF">PACTADRAFT_77889</name>
</gene>
<comment type="subcellular location">
    <subcellularLocation>
        <location evidence="1">Mitochondrion inner membrane</location>
        <topology evidence="1">Multi-pass membrane protein</topology>
    </subcellularLocation>
</comment>
<dbReference type="PRINTS" id="PR01165">
    <property type="entry name" value="CYCOXIDASEI"/>
</dbReference>
<dbReference type="PROSITE" id="PS50855">
    <property type="entry name" value="COX1"/>
    <property type="match status" value="1"/>
</dbReference>
<comment type="catalytic activity">
    <reaction evidence="1">
        <text>4 Fe(II)-[cytochrome c] + O2 + 8 H(+)(in) = 4 Fe(III)-[cytochrome c] + 2 H2O + 4 H(+)(out)</text>
        <dbReference type="Rhea" id="RHEA:11436"/>
        <dbReference type="Rhea" id="RHEA-COMP:10350"/>
        <dbReference type="Rhea" id="RHEA-COMP:14399"/>
        <dbReference type="ChEBI" id="CHEBI:15377"/>
        <dbReference type="ChEBI" id="CHEBI:15378"/>
        <dbReference type="ChEBI" id="CHEBI:15379"/>
        <dbReference type="ChEBI" id="CHEBI:29033"/>
        <dbReference type="ChEBI" id="CHEBI:29034"/>
        <dbReference type="EC" id="7.1.1.9"/>
    </reaction>
</comment>
<dbReference type="GO" id="GO:0046872">
    <property type="term" value="F:metal ion binding"/>
    <property type="evidence" value="ECO:0007669"/>
    <property type="project" value="UniProtKB-KW"/>
</dbReference>
<keyword evidence="1" id="KW-0496">Mitochondrion</keyword>
<evidence type="ECO:0000256" key="2">
    <source>
        <dbReference type="SAM" id="Phobius"/>
    </source>
</evidence>
<dbReference type="UniPathway" id="UPA00705"/>
<dbReference type="EMBL" id="KV454020">
    <property type="protein sequence ID" value="ODV93103.1"/>
    <property type="molecule type" value="Genomic_DNA"/>
</dbReference>
<protein>
    <recommendedName>
        <fullName evidence="1">Cytochrome c oxidase subunit 1</fullName>
        <ecNumber evidence="1">7.1.1.9</ecNumber>
    </recommendedName>
</protein>
<sequence length="372" mass="40465">MSFILRLELSSPGNQILMGNHQLFNVVATAHAILMIFFMVMPAAIGFFGNYLVPLMIGASDMSFALYPPLSGIQSHSGPSVDLAIFSLHLTSISSLLGGINFITTILNMRTVAIFFTSILLVLTLPVLSAGVTLLLMDRNFNTSFYEPSGGVYILIIPGFGIISHIVSAYSKKPVFGAIGMIYAMGSIGFLGLLLATLYGGSIRYTTPMLYAFAFLFLFTVGGLSGVVLSNASLDIAFHDTYYVIAHFHYVLSLGAVFRTNVLFFPMHFLGINGMPRRIPDYPDAFAGFNALSSYGSFISISSLILFAYVLYDQLVYGLSNKNESSNSLLVSPDFVESNIIFNDNKMKSSSIEFLLTTPPLPHTFNTPAVQA</sequence>
<keyword evidence="1 2" id="KW-0472">Membrane</keyword>
<keyword evidence="1" id="KW-0999">Mitochondrion inner membrane</keyword>
<keyword evidence="1" id="KW-0349">Heme</keyword>
<comment type="pathway">
    <text evidence="1">Energy metabolism; oxidative phosphorylation.</text>
</comment>
<dbReference type="Gene3D" id="1.20.210.10">
    <property type="entry name" value="Cytochrome c oxidase-like, subunit I domain"/>
    <property type="match status" value="3"/>
</dbReference>
<keyword evidence="1 2" id="KW-0812">Transmembrane</keyword>
<keyword evidence="1" id="KW-0249">Electron transport</keyword>
<reference evidence="5" key="1">
    <citation type="submission" date="2016-05" db="EMBL/GenBank/DDBJ databases">
        <title>Comparative genomics of biotechnologically important yeasts.</title>
        <authorList>
            <consortium name="DOE Joint Genome Institute"/>
            <person name="Riley R."/>
            <person name="Haridas S."/>
            <person name="Wolfe K.H."/>
            <person name="Lopes M.R."/>
            <person name="Hittinger C.T."/>
            <person name="Goker M."/>
            <person name="Salamov A."/>
            <person name="Wisecaver J."/>
            <person name="Long T.M."/>
            <person name="Aerts A.L."/>
            <person name="Barry K."/>
            <person name="Choi C."/>
            <person name="Clum A."/>
            <person name="Coughlan A.Y."/>
            <person name="Deshpande S."/>
            <person name="Douglass A.P."/>
            <person name="Hanson S.J."/>
            <person name="Klenk H.-P."/>
            <person name="Labutti K."/>
            <person name="Lapidus A."/>
            <person name="Lindquist E."/>
            <person name="Lipzen A."/>
            <person name="Meier-Kolthoff J.P."/>
            <person name="Ohm R.A."/>
            <person name="Otillar R.P."/>
            <person name="Pangilinan J."/>
            <person name="Peng Y."/>
            <person name="Rokas A."/>
            <person name="Rosa C.A."/>
            <person name="Scheuner C."/>
            <person name="Sibirny A.A."/>
            <person name="Slot J.C."/>
            <person name="Stielow J.B."/>
            <person name="Sun H."/>
            <person name="Kurtzman C.P."/>
            <person name="Blackwell M."/>
            <person name="Grigoriev I.V."/>
            <person name="Jeffries T.W."/>
        </authorList>
    </citation>
    <scope>NUCLEOTIDE SEQUENCE [LARGE SCALE GENOMIC DNA]</scope>
    <source>
        <strain evidence="5">NRRL Y-2460</strain>
    </source>
</reference>
<dbReference type="PANTHER" id="PTHR10422:SF18">
    <property type="entry name" value="CYTOCHROME C OXIDASE SUBUNIT 1"/>
    <property type="match status" value="1"/>
</dbReference>
<dbReference type="InterPro" id="IPR023616">
    <property type="entry name" value="Cyt_c_oxase-like_su1_dom"/>
</dbReference>
<comment type="function">
    <text evidence="1">Component of the cytochrome c oxidase, the last enzyme in the mitochondrial electron transport chain which drives oxidative phosphorylation. The respiratory chain contains 3 multisubunit complexes succinate dehydrogenase (complex II, CII), ubiquinol-cytochrome c oxidoreductase (cytochrome b-c1 complex, complex III, CIII) and cytochrome c oxidase (complex IV, CIV), that cooperate to transfer electrons derived from NADH and succinate to molecular oxygen, creating an electrochemical gradient over the inner membrane that drives transmembrane transport and the ATP synthase. Cytochrome c oxidase is the component of the respiratory chain that catalyzes the reduction of oxygen to water. Electrons originating from reduced cytochrome c in the intermembrane space (IMS) are transferred via the dinuclear copper A center (CU(A)) of subunit 2 and heme A of subunit 1 to the active site in subunit 1, a binuclear center (BNC) formed by heme A3 and copper B (CU(B)). The BNC reduces molecular oxygen to 2 water molecules using 4 electrons from cytochrome c in the IMS and 4 protons from the mitochondrial matrix.</text>
</comment>
<evidence type="ECO:0000256" key="1">
    <source>
        <dbReference type="RuleBase" id="RU000369"/>
    </source>
</evidence>
<dbReference type="PANTHER" id="PTHR10422">
    <property type="entry name" value="CYTOCHROME C OXIDASE SUBUNIT 1"/>
    <property type="match status" value="1"/>
</dbReference>
<keyword evidence="1" id="KW-0408">Iron</keyword>
<feature type="domain" description="Cytochrome oxidase subunit I profile" evidence="3">
    <location>
        <begin position="1"/>
        <end position="372"/>
    </location>
</feature>
<evidence type="ECO:0000313" key="5">
    <source>
        <dbReference type="Proteomes" id="UP000094236"/>
    </source>
</evidence>
<dbReference type="OrthoDB" id="4905839at2759"/>
<keyword evidence="1" id="KW-0479">Metal-binding</keyword>
<feature type="transmembrane region" description="Helical" evidence="2">
    <location>
        <begin position="23"/>
        <end position="45"/>
    </location>
</feature>
<keyword evidence="1" id="KW-0186">Copper</keyword>
<feature type="transmembrane region" description="Helical" evidence="2">
    <location>
        <begin position="286"/>
        <end position="312"/>
    </location>
</feature>
<dbReference type="GO" id="GO:0005743">
    <property type="term" value="C:mitochondrial inner membrane"/>
    <property type="evidence" value="ECO:0007669"/>
    <property type="project" value="UniProtKB-SubCell"/>
</dbReference>
<dbReference type="EC" id="7.1.1.9" evidence="1"/>
<dbReference type="Proteomes" id="UP000094236">
    <property type="component" value="Unassembled WGS sequence"/>
</dbReference>
<dbReference type="STRING" id="669874.A0A1E4TMX3"/>
<feature type="transmembrane region" description="Helical" evidence="2">
    <location>
        <begin position="242"/>
        <end position="265"/>
    </location>
</feature>
<dbReference type="InterPro" id="IPR000883">
    <property type="entry name" value="Cyt_C_Oxase_1"/>
</dbReference>